<reference evidence="3 4" key="1">
    <citation type="submission" date="2023-01" db="EMBL/GenBank/DDBJ databases">
        <title>Analysis of 21 Apiospora genomes using comparative genomics revels a genus with tremendous synthesis potential of carbohydrate active enzymes and secondary metabolites.</title>
        <authorList>
            <person name="Sorensen T."/>
        </authorList>
    </citation>
    <scope>NUCLEOTIDE SEQUENCE [LARGE SCALE GENOMIC DNA]</scope>
    <source>
        <strain evidence="3 4">CBS 114990</strain>
    </source>
</reference>
<feature type="compositionally biased region" description="Basic and acidic residues" evidence="1">
    <location>
        <begin position="302"/>
        <end position="316"/>
    </location>
</feature>
<feature type="region of interest" description="Disordered" evidence="1">
    <location>
        <begin position="239"/>
        <end position="372"/>
    </location>
</feature>
<proteinExistence type="predicted"/>
<sequence length="372" mass="37604">MSRPPYGIFLPLPLLLASFFVLIPIRVVPLVFGQQFSATCYAPDGTPASDGSYIPCNFSGGASMCCPTNSSSTNGNGGDPRSGGGGSRDSCTEGGLCIGQSDGKTRRGYCTDQSWKSSACVNICTNPSAGGSSSGAAILNYCPDEQNTYCCGDGNTTCCGTSFAHTLAGSATVTLSTVISTAFVTYTPSASAENSHPPLSGAAREALSTGGKAGVGIGAGVGGLAIVAVASALVYRARRRRQKQKQSSKMDEAEGEGSRGSSSATDQAAAATAAAAGANRRSSSTDGDPTSPVKTSELGGRALERTPGELDGEGARFEVPATAITTGGKREPGAIFELEGDPVVTAELGDESEVKSPQKSETGSSLRRSNTN</sequence>
<keyword evidence="2" id="KW-1133">Transmembrane helix</keyword>
<evidence type="ECO:0000256" key="1">
    <source>
        <dbReference type="SAM" id="MobiDB-lite"/>
    </source>
</evidence>
<dbReference type="EMBL" id="JAQQWN010000005">
    <property type="protein sequence ID" value="KAK8084995.1"/>
    <property type="molecule type" value="Genomic_DNA"/>
</dbReference>
<comment type="caution">
    <text evidence="3">The sequence shown here is derived from an EMBL/GenBank/DDBJ whole genome shotgun (WGS) entry which is preliminary data.</text>
</comment>
<keyword evidence="4" id="KW-1185">Reference proteome</keyword>
<dbReference type="Proteomes" id="UP001433268">
    <property type="component" value="Unassembled WGS sequence"/>
</dbReference>
<evidence type="ECO:0000313" key="3">
    <source>
        <dbReference type="EMBL" id="KAK8084995.1"/>
    </source>
</evidence>
<protein>
    <submittedName>
        <fullName evidence="3">Uncharacterized protein</fullName>
    </submittedName>
</protein>
<evidence type="ECO:0000256" key="2">
    <source>
        <dbReference type="SAM" id="Phobius"/>
    </source>
</evidence>
<keyword evidence="2" id="KW-0812">Transmembrane</keyword>
<evidence type="ECO:0000313" key="4">
    <source>
        <dbReference type="Proteomes" id="UP001433268"/>
    </source>
</evidence>
<feature type="compositionally biased region" description="Low complexity" evidence="1">
    <location>
        <begin position="259"/>
        <end position="285"/>
    </location>
</feature>
<dbReference type="RefSeq" id="XP_066669504.1">
    <property type="nucleotide sequence ID" value="XM_066810581.1"/>
</dbReference>
<organism evidence="3 4">
    <name type="scientific">Apiospora hydei</name>
    <dbReference type="NCBI Taxonomy" id="1337664"/>
    <lineage>
        <taxon>Eukaryota</taxon>
        <taxon>Fungi</taxon>
        <taxon>Dikarya</taxon>
        <taxon>Ascomycota</taxon>
        <taxon>Pezizomycotina</taxon>
        <taxon>Sordariomycetes</taxon>
        <taxon>Xylariomycetidae</taxon>
        <taxon>Amphisphaeriales</taxon>
        <taxon>Apiosporaceae</taxon>
        <taxon>Apiospora</taxon>
    </lineage>
</organism>
<feature type="transmembrane region" description="Helical" evidence="2">
    <location>
        <begin position="213"/>
        <end position="235"/>
    </location>
</feature>
<gene>
    <name evidence="3" type="ORF">PG997_006266</name>
</gene>
<dbReference type="GeneID" id="92043641"/>
<name>A0ABR1WR94_9PEZI</name>
<keyword evidence="2" id="KW-0472">Membrane</keyword>
<feature type="compositionally biased region" description="Polar residues" evidence="1">
    <location>
        <begin position="359"/>
        <end position="372"/>
    </location>
</feature>
<accession>A0ABR1WR94</accession>